<dbReference type="Proteomes" id="UP000320762">
    <property type="component" value="Unassembled WGS sequence"/>
</dbReference>
<dbReference type="STRING" id="97359.A0A550CDW7"/>
<dbReference type="GO" id="GO:0008270">
    <property type="term" value="F:zinc ion binding"/>
    <property type="evidence" value="ECO:0007669"/>
    <property type="project" value="UniProtKB-KW"/>
</dbReference>
<evidence type="ECO:0000313" key="7">
    <source>
        <dbReference type="Proteomes" id="UP000320762"/>
    </source>
</evidence>
<dbReference type="AlphaFoldDB" id="A0A550CDW7"/>
<dbReference type="GO" id="GO:0005634">
    <property type="term" value="C:nucleus"/>
    <property type="evidence" value="ECO:0007669"/>
    <property type="project" value="UniProtKB-SubCell"/>
</dbReference>
<keyword evidence="4" id="KW-0862">Zinc</keyword>
<evidence type="ECO:0000256" key="1">
    <source>
        <dbReference type="ARBA" id="ARBA00004123"/>
    </source>
</evidence>
<keyword evidence="3" id="KW-0863">Zinc-finger</keyword>
<reference evidence="6 7" key="1">
    <citation type="journal article" date="2019" name="New Phytol.">
        <title>Comparative genomics reveals unique wood-decay strategies and fruiting body development in the Schizophyllaceae.</title>
        <authorList>
            <person name="Almasi E."/>
            <person name="Sahu N."/>
            <person name="Krizsan K."/>
            <person name="Balint B."/>
            <person name="Kovacs G.M."/>
            <person name="Kiss B."/>
            <person name="Cseklye J."/>
            <person name="Drula E."/>
            <person name="Henrissat B."/>
            <person name="Nagy I."/>
            <person name="Chovatia M."/>
            <person name="Adam C."/>
            <person name="LaButti K."/>
            <person name="Lipzen A."/>
            <person name="Riley R."/>
            <person name="Grigoriev I.V."/>
            <person name="Nagy L.G."/>
        </authorList>
    </citation>
    <scope>NUCLEOTIDE SEQUENCE [LARGE SCALE GENOMIC DNA]</scope>
    <source>
        <strain evidence="6 7">NL-1724</strain>
    </source>
</reference>
<comment type="caution">
    <text evidence="6">The sequence shown here is derived from an EMBL/GenBank/DDBJ whole genome shotgun (WGS) entry which is preliminary data.</text>
</comment>
<dbReference type="SUPFAM" id="SSF140996">
    <property type="entry name" value="Hermes dimerisation domain"/>
    <property type="match status" value="1"/>
</dbReference>
<protein>
    <submittedName>
        <fullName evidence="6">Uncharacterized protein</fullName>
    </submittedName>
</protein>
<gene>
    <name evidence="6" type="ORF">BD626DRAFT_403599</name>
</gene>
<proteinExistence type="predicted"/>
<accession>A0A550CDW7</accession>
<sequence>ERMKRKWKGYIYTFYHPDPEIEYVAGKGGVPRRVHTFRCFNKGCKQTVRRYLDTGDRVSTGNMTRHAQRCWGEDAVKVAASYGTVERALEKVAKPMKISGKLTTAFAQQGKGKITYSTRQHTRTETKAEIAKWMAQSFRPFALVEDDGFKTLMRTGRPDYYIPSQSTVSRDIKRIFVRTCSRVARFLQEYDGDLSFVTDMWTSPNHIPYMGTTVTFEHEGQLVSLVLDVVQVAKVK</sequence>
<keyword evidence="7" id="KW-1185">Reference proteome</keyword>
<dbReference type="PANTHER" id="PTHR46481">
    <property type="entry name" value="ZINC FINGER BED DOMAIN-CONTAINING PROTEIN 4"/>
    <property type="match status" value="1"/>
</dbReference>
<organism evidence="6 7">
    <name type="scientific">Schizophyllum amplum</name>
    <dbReference type="NCBI Taxonomy" id="97359"/>
    <lineage>
        <taxon>Eukaryota</taxon>
        <taxon>Fungi</taxon>
        <taxon>Dikarya</taxon>
        <taxon>Basidiomycota</taxon>
        <taxon>Agaricomycotina</taxon>
        <taxon>Agaricomycetes</taxon>
        <taxon>Agaricomycetidae</taxon>
        <taxon>Agaricales</taxon>
        <taxon>Schizophyllaceae</taxon>
        <taxon>Schizophyllum</taxon>
    </lineage>
</organism>
<evidence type="ECO:0000256" key="5">
    <source>
        <dbReference type="ARBA" id="ARBA00023242"/>
    </source>
</evidence>
<feature type="non-terminal residue" evidence="6">
    <location>
        <position position="1"/>
    </location>
</feature>
<evidence type="ECO:0000313" key="6">
    <source>
        <dbReference type="EMBL" id="TRM62977.1"/>
    </source>
</evidence>
<evidence type="ECO:0000256" key="4">
    <source>
        <dbReference type="ARBA" id="ARBA00022833"/>
    </source>
</evidence>
<evidence type="ECO:0000256" key="3">
    <source>
        <dbReference type="ARBA" id="ARBA00022771"/>
    </source>
</evidence>
<comment type="subcellular location">
    <subcellularLocation>
        <location evidence="1">Nucleus</location>
    </subcellularLocation>
</comment>
<name>A0A550CDW7_9AGAR</name>
<evidence type="ECO:0000256" key="2">
    <source>
        <dbReference type="ARBA" id="ARBA00022723"/>
    </source>
</evidence>
<keyword evidence="2" id="KW-0479">Metal-binding</keyword>
<dbReference type="PANTHER" id="PTHR46481:SF10">
    <property type="entry name" value="ZINC FINGER BED DOMAIN-CONTAINING PROTEIN 39"/>
    <property type="match status" value="1"/>
</dbReference>
<dbReference type="OrthoDB" id="2677917at2759"/>
<dbReference type="InterPro" id="IPR052035">
    <property type="entry name" value="ZnF_BED_domain_contain"/>
</dbReference>
<dbReference type="EMBL" id="VDMD01000011">
    <property type="protein sequence ID" value="TRM62977.1"/>
    <property type="molecule type" value="Genomic_DNA"/>
</dbReference>
<keyword evidence="5" id="KW-0539">Nucleus</keyword>